<protein>
    <submittedName>
        <fullName evidence="2">Uncharacterized protein</fullName>
    </submittedName>
</protein>
<dbReference type="AlphaFoldDB" id="A0A9Q8LFQ4"/>
<organism evidence="2 3">
    <name type="scientific">Passalora fulva</name>
    <name type="common">Tomato leaf mold</name>
    <name type="synonym">Cladosporium fulvum</name>
    <dbReference type="NCBI Taxonomy" id="5499"/>
    <lineage>
        <taxon>Eukaryota</taxon>
        <taxon>Fungi</taxon>
        <taxon>Dikarya</taxon>
        <taxon>Ascomycota</taxon>
        <taxon>Pezizomycotina</taxon>
        <taxon>Dothideomycetes</taxon>
        <taxon>Dothideomycetidae</taxon>
        <taxon>Mycosphaerellales</taxon>
        <taxon>Mycosphaerellaceae</taxon>
        <taxon>Fulvia</taxon>
    </lineage>
</organism>
<dbReference type="KEGG" id="ffu:CLAFUR5_04515"/>
<feature type="region of interest" description="Disordered" evidence="1">
    <location>
        <begin position="81"/>
        <end position="115"/>
    </location>
</feature>
<name>A0A9Q8LFQ4_PASFU</name>
<dbReference type="GeneID" id="71984393"/>
<evidence type="ECO:0000313" key="2">
    <source>
        <dbReference type="EMBL" id="UJO16555.1"/>
    </source>
</evidence>
<evidence type="ECO:0000256" key="1">
    <source>
        <dbReference type="SAM" id="MobiDB-lite"/>
    </source>
</evidence>
<reference evidence="2" key="1">
    <citation type="submission" date="2021-12" db="EMBL/GenBank/DDBJ databases">
        <authorList>
            <person name="Zaccaron A."/>
            <person name="Stergiopoulos I."/>
        </authorList>
    </citation>
    <scope>NUCLEOTIDE SEQUENCE</scope>
    <source>
        <strain evidence="2">Race5_Kim</strain>
    </source>
</reference>
<dbReference type="RefSeq" id="XP_047760921.1">
    <property type="nucleotide sequence ID" value="XM_047903663.1"/>
</dbReference>
<reference evidence="2" key="2">
    <citation type="journal article" date="2022" name="Microb. Genom.">
        <title>A chromosome-scale genome assembly of the tomato pathogen Cladosporium fulvum reveals a compartmentalized genome architecture and the presence of a dispensable chromosome.</title>
        <authorList>
            <person name="Zaccaron A.Z."/>
            <person name="Chen L.H."/>
            <person name="Samaras A."/>
            <person name="Stergiopoulos I."/>
        </authorList>
    </citation>
    <scope>NUCLEOTIDE SEQUENCE</scope>
    <source>
        <strain evidence="2">Race5_Kim</strain>
    </source>
</reference>
<feature type="compositionally biased region" description="Polar residues" evidence="1">
    <location>
        <begin position="86"/>
        <end position="115"/>
    </location>
</feature>
<dbReference type="Proteomes" id="UP000756132">
    <property type="component" value="Chromosome 4"/>
</dbReference>
<keyword evidence="3" id="KW-1185">Reference proteome</keyword>
<sequence length="218" mass="24912">MLCFFYDSTKLSQEVEPELSSQPAHSLEDAEVADSLLALAVDGRPENETPDDAAVGWQDARIIAFSPLVFSSDILHQNDGRRGSLANDSGYGTTDSRRNSLSSSAVVRSNRGTGVQSRKVVRQRERRLEQSQGIIVGLRPRTDNRRYNVRNRRYIVRRLHWYAAMGQEISWEEFVEDYNARFPVPGVYRTEGSLKLEKTRLQNKGQFELSYWRVRGQA</sequence>
<evidence type="ECO:0000313" key="3">
    <source>
        <dbReference type="Proteomes" id="UP000756132"/>
    </source>
</evidence>
<accession>A0A9Q8LFQ4</accession>
<proteinExistence type="predicted"/>
<gene>
    <name evidence="2" type="ORF">CLAFUR5_04515</name>
</gene>
<dbReference type="EMBL" id="CP090166">
    <property type="protein sequence ID" value="UJO16555.1"/>
    <property type="molecule type" value="Genomic_DNA"/>
</dbReference>